<dbReference type="PANTHER" id="PTHR43711:SF31">
    <property type="entry name" value="HISTIDINE KINASE"/>
    <property type="match status" value="1"/>
</dbReference>
<dbReference type="EC" id="2.7.13.3" evidence="2"/>
<dbReference type="SUPFAM" id="SSF55874">
    <property type="entry name" value="ATPase domain of HSP90 chaperone/DNA topoisomerase II/histidine kinase"/>
    <property type="match status" value="1"/>
</dbReference>
<dbReference type="SUPFAM" id="SSF47384">
    <property type="entry name" value="Homodimeric domain of signal transducing histidine kinase"/>
    <property type="match status" value="1"/>
</dbReference>
<dbReference type="PROSITE" id="PS50109">
    <property type="entry name" value="HIS_KIN"/>
    <property type="match status" value="1"/>
</dbReference>
<keyword evidence="7" id="KW-1133">Transmembrane helix</keyword>
<dbReference type="GO" id="GO:0016301">
    <property type="term" value="F:kinase activity"/>
    <property type="evidence" value="ECO:0007669"/>
    <property type="project" value="UniProtKB-KW"/>
</dbReference>
<dbReference type="Pfam" id="PF02518">
    <property type="entry name" value="HATPase_c"/>
    <property type="match status" value="1"/>
</dbReference>
<dbReference type="InterPro" id="IPR050736">
    <property type="entry name" value="Sensor_HK_Regulatory"/>
</dbReference>
<dbReference type="InterPro" id="IPR005467">
    <property type="entry name" value="His_kinase_dom"/>
</dbReference>
<dbReference type="InterPro" id="IPR004358">
    <property type="entry name" value="Sig_transdc_His_kin-like_C"/>
</dbReference>
<dbReference type="EMBL" id="BAABKE010000001">
    <property type="protein sequence ID" value="GAA5094763.1"/>
    <property type="molecule type" value="Genomic_DNA"/>
</dbReference>
<dbReference type="SMART" id="SM00387">
    <property type="entry name" value="HATPase_c"/>
    <property type="match status" value="1"/>
</dbReference>
<evidence type="ECO:0000256" key="4">
    <source>
        <dbReference type="ARBA" id="ARBA00022679"/>
    </source>
</evidence>
<keyword evidence="4" id="KW-0808">Transferase</keyword>
<evidence type="ECO:0000256" key="2">
    <source>
        <dbReference type="ARBA" id="ARBA00012438"/>
    </source>
</evidence>
<evidence type="ECO:0000256" key="7">
    <source>
        <dbReference type="SAM" id="Phobius"/>
    </source>
</evidence>
<dbReference type="CDD" id="cd00082">
    <property type="entry name" value="HisKA"/>
    <property type="match status" value="1"/>
</dbReference>
<evidence type="ECO:0000256" key="1">
    <source>
        <dbReference type="ARBA" id="ARBA00000085"/>
    </source>
</evidence>
<dbReference type="InterPro" id="IPR003661">
    <property type="entry name" value="HisK_dim/P_dom"/>
</dbReference>
<comment type="caution">
    <text evidence="9">The sequence shown here is derived from an EMBL/GenBank/DDBJ whole genome shotgun (WGS) entry which is preliminary data.</text>
</comment>
<dbReference type="Gene3D" id="3.30.565.10">
    <property type="entry name" value="Histidine kinase-like ATPase, C-terminal domain"/>
    <property type="match status" value="1"/>
</dbReference>
<keyword evidence="10" id="KW-1185">Reference proteome</keyword>
<dbReference type="InterPro" id="IPR036097">
    <property type="entry name" value="HisK_dim/P_sf"/>
</dbReference>
<dbReference type="PRINTS" id="PR00344">
    <property type="entry name" value="BCTRLSENSOR"/>
</dbReference>
<keyword evidence="7" id="KW-0812">Transmembrane</keyword>
<dbReference type="SMART" id="SM00388">
    <property type="entry name" value="HisKA"/>
    <property type="match status" value="1"/>
</dbReference>
<keyword evidence="5 9" id="KW-0418">Kinase</keyword>
<accession>A0ABP9MFX9</accession>
<evidence type="ECO:0000313" key="9">
    <source>
        <dbReference type="EMBL" id="GAA5094763.1"/>
    </source>
</evidence>
<sequence>MADNRISTKLIAFITISALVIAIVAYLGSQTIGYQALRQQYAMEAEGKAELSRVVDLIESVLHTEEEKLRQGDESAVQQTFILEGNQLIYPDTTESLSMKEQAFVQKIAPIVENSSSLYQAYLNEGTAIPEDGWYIRHDQDLPLWIFWQQSDSQITGYSVNYSYLMSQILNQLADGSYDSNSMIALEDNGQLLFQNHAQDDATIRYTTQQLTFPFNYWQLNYYAAPYNGWLIYTLGTVVIIVLCLVLGWLFWRVYQEYQRIQNTARQQVNFVSQVSHELKTPLTNISLFAELLQEEPLNESSQKYSEIIHSESKRLTRLIQNILSFTKKREPTLSNFDLVDLVKQITVTFQPSYESKNLTLNLQLPENCQMHSDQDAITQIINNLLSNAEKYGAMGKVVDVTVEKNEQGIIVKVRDYGEGINQKHLSQIFKPFYRVHSKITEGVAGTGIGLTIAHQLAESIHGTITAHPQDQGIEFRLFIGQR</sequence>
<evidence type="ECO:0000256" key="3">
    <source>
        <dbReference type="ARBA" id="ARBA00022553"/>
    </source>
</evidence>
<dbReference type="InterPro" id="IPR003594">
    <property type="entry name" value="HATPase_dom"/>
</dbReference>
<comment type="catalytic activity">
    <reaction evidence="1">
        <text>ATP + protein L-histidine = ADP + protein N-phospho-L-histidine.</text>
        <dbReference type="EC" id="2.7.13.3"/>
    </reaction>
</comment>
<evidence type="ECO:0000313" key="10">
    <source>
        <dbReference type="Proteomes" id="UP001500631"/>
    </source>
</evidence>
<evidence type="ECO:0000259" key="8">
    <source>
        <dbReference type="PROSITE" id="PS50109"/>
    </source>
</evidence>
<evidence type="ECO:0000256" key="5">
    <source>
        <dbReference type="ARBA" id="ARBA00022777"/>
    </source>
</evidence>
<feature type="transmembrane region" description="Helical" evidence="7">
    <location>
        <begin position="6"/>
        <end position="28"/>
    </location>
</feature>
<protein>
    <recommendedName>
        <fullName evidence="2">histidine kinase</fullName>
        <ecNumber evidence="2">2.7.13.3</ecNumber>
    </recommendedName>
</protein>
<dbReference type="Pfam" id="PF00512">
    <property type="entry name" value="HisKA"/>
    <property type="match status" value="1"/>
</dbReference>
<keyword evidence="6" id="KW-0902">Two-component regulatory system</keyword>
<keyword evidence="7" id="KW-0472">Membrane</keyword>
<dbReference type="Proteomes" id="UP001500631">
    <property type="component" value="Unassembled WGS sequence"/>
</dbReference>
<dbReference type="Gene3D" id="1.10.287.130">
    <property type="match status" value="1"/>
</dbReference>
<keyword evidence="3" id="KW-0597">Phosphoprotein</keyword>
<gene>
    <name evidence="9" type="ORF">GCM10023338_03440</name>
</gene>
<dbReference type="PANTHER" id="PTHR43711">
    <property type="entry name" value="TWO-COMPONENT HISTIDINE KINASE"/>
    <property type="match status" value="1"/>
</dbReference>
<organism evidence="9 10">
    <name type="scientific">Wohlfahrtiimonas larvae</name>
    <dbReference type="NCBI Taxonomy" id="1157986"/>
    <lineage>
        <taxon>Bacteria</taxon>
        <taxon>Pseudomonadati</taxon>
        <taxon>Pseudomonadota</taxon>
        <taxon>Gammaproteobacteria</taxon>
        <taxon>Cardiobacteriales</taxon>
        <taxon>Ignatzschineriaceae</taxon>
        <taxon>Wohlfahrtiimonas</taxon>
    </lineage>
</organism>
<evidence type="ECO:0000256" key="6">
    <source>
        <dbReference type="ARBA" id="ARBA00023012"/>
    </source>
</evidence>
<feature type="transmembrane region" description="Helical" evidence="7">
    <location>
        <begin position="230"/>
        <end position="252"/>
    </location>
</feature>
<dbReference type="RefSeq" id="WP_077926218.1">
    <property type="nucleotide sequence ID" value="NZ_BAABKE010000001.1"/>
</dbReference>
<feature type="domain" description="Histidine kinase" evidence="8">
    <location>
        <begin position="274"/>
        <end position="483"/>
    </location>
</feature>
<dbReference type="InterPro" id="IPR036890">
    <property type="entry name" value="HATPase_C_sf"/>
</dbReference>
<name>A0ABP9MFX9_9GAMM</name>
<proteinExistence type="predicted"/>
<reference evidence="10" key="1">
    <citation type="journal article" date="2019" name="Int. J. Syst. Evol. Microbiol.">
        <title>The Global Catalogue of Microorganisms (GCM) 10K type strain sequencing project: providing services to taxonomists for standard genome sequencing and annotation.</title>
        <authorList>
            <consortium name="The Broad Institute Genomics Platform"/>
            <consortium name="The Broad Institute Genome Sequencing Center for Infectious Disease"/>
            <person name="Wu L."/>
            <person name="Ma J."/>
        </authorList>
    </citation>
    <scope>NUCLEOTIDE SEQUENCE [LARGE SCALE GENOMIC DNA]</scope>
    <source>
        <strain evidence="10">JCM 18424</strain>
    </source>
</reference>